<dbReference type="GO" id="GO:0006896">
    <property type="term" value="P:Golgi to vacuole transport"/>
    <property type="evidence" value="ECO:0007669"/>
    <property type="project" value="TreeGrafter"/>
</dbReference>
<keyword evidence="3" id="KW-0813">Transport</keyword>
<feature type="domain" description="Vps52 coiled-coil" evidence="6">
    <location>
        <begin position="56"/>
        <end position="213"/>
    </location>
</feature>
<dbReference type="GO" id="GO:0015031">
    <property type="term" value="P:protein transport"/>
    <property type="evidence" value="ECO:0007669"/>
    <property type="project" value="UniProtKB-KW"/>
</dbReference>
<dbReference type="PANTHER" id="PTHR14190:SF7">
    <property type="entry name" value="VACUOLAR PROTEIN SORTING-ASSOCIATED PROTEIN 52 HOMOLOG"/>
    <property type="match status" value="1"/>
</dbReference>
<dbReference type="GO" id="GO:0019905">
    <property type="term" value="F:syntaxin binding"/>
    <property type="evidence" value="ECO:0007669"/>
    <property type="project" value="TreeGrafter"/>
</dbReference>
<evidence type="ECO:0000256" key="5">
    <source>
        <dbReference type="ARBA" id="ARBA00023034"/>
    </source>
</evidence>
<keyword evidence="5" id="KW-0333">Golgi apparatus</keyword>
<evidence type="ECO:0000259" key="7">
    <source>
        <dbReference type="Pfam" id="PF20655"/>
    </source>
</evidence>
<dbReference type="PANTHER" id="PTHR14190">
    <property type="entry name" value="SUPPRESSOR OF ACTIN MUTATIONS 2/VACUOLAR PROTEIN SORTING 52"/>
    <property type="match status" value="1"/>
</dbReference>
<evidence type="ECO:0000313" key="9">
    <source>
        <dbReference type="Proteomes" id="UP000292447"/>
    </source>
</evidence>
<dbReference type="GO" id="GO:0042147">
    <property type="term" value="P:retrograde transport, endosome to Golgi"/>
    <property type="evidence" value="ECO:0007669"/>
    <property type="project" value="TreeGrafter"/>
</dbReference>
<evidence type="ECO:0000313" key="8">
    <source>
        <dbReference type="EMBL" id="QBM90863.1"/>
    </source>
</evidence>
<dbReference type="STRING" id="2163413.A0A4V1AEY8"/>
<dbReference type="EMBL" id="CP034461">
    <property type="protein sequence ID" value="QBM90863.1"/>
    <property type="molecule type" value="Genomic_DNA"/>
</dbReference>
<comment type="subcellular location">
    <subcellularLocation>
        <location evidence="1">Golgi apparatus</location>
        <location evidence="1">trans-Golgi network</location>
    </subcellularLocation>
</comment>
<dbReference type="GO" id="GO:0005829">
    <property type="term" value="C:cytosol"/>
    <property type="evidence" value="ECO:0007669"/>
    <property type="project" value="GOC"/>
</dbReference>
<gene>
    <name evidence="8" type="primary">MPUL0F04510</name>
    <name evidence="8" type="ORF">METSCH_F04510</name>
</gene>
<accession>A0A4V1AEY8</accession>
<evidence type="ECO:0000256" key="3">
    <source>
        <dbReference type="ARBA" id="ARBA00022448"/>
    </source>
</evidence>
<feature type="domain" description="Vps52 C-terminal" evidence="7">
    <location>
        <begin position="231"/>
        <end position="367"/>
    </location>
</feature>
<reference evidence="9" key="1">
    <citation type="submission" date="2019-03" db="EMBL/GenBank/DDBJ databases">
        <title>Snf2 controls pulcherriminic acid biosynthesis and connects pigmentation and antifungal activity of the yeast Metschnikowia pulcherrima.</title>
        <authorList>
            <person name="Gore-Lloyd D."/>
            <person name="Sumann I."/>
            <person name="Brachmann A.O."/>
            <person name="Schneeberger K."/>
            <person name="Ortiz-Merino R.A."/>
            <person name="Moreno-Beltran M."/>
            <person name="Schlaefli M."/>
            <person name="Kirner P."/>
            <person name="Santos Kron A."/>
            <person name="Wolfe K.H."/>
            <person name="Piel J."/>
            <person name="Ahrens C.H."/>
            <person name="Henk D."/>
            <person name="Freimoser F.M."/>
        </authorList>
    </citation>
    <scope>NUCLEOTIDE SEQUENCE [LARGE SCALE GENOMIC DNA]</scope>
    <source>
        <strain evidence="9">APC 1.2</strain>
    </source>
</reference>
<sequence>MSLSYLQSILPIPETEDVEPKYPPKPLRTISEHELGVLLSQFEQFLESLRPYREKLKPIKKFLHHFDLEIDHLSDSLKTLQTQANDLSTGLDSHRSLVERLNPVILDLVVPPSVANSVLKDEIDEKWVENIQFISEKQQLIKKIELGSSTLDYKDSKVFAELKEDVQMLEAKAIERIRNHMIEQIRLLRRSVKTSLQAVQCHLLQIKDAFAFMKARHPQLANQLQLAYIYTMKWYYTTRFAKYLHSLQKLKLKQIDQSYLLGSTGELEAAKSGFLDVMSGGYASAQLTSHSSANTTPSRVPLPEYFLSVPQRMAVLFENSDAQRAIPSQIAETTPFAYWIEFAFNQFSTALLDNVIVEYLFAIDFFYQGSEKFGPLQVLDPNLKSEKNKDWSHLMFEEVFKMGHSYANWLVSQHQTLGSRFTSGSMSSYNPSGSYNGTYDSYAVLLMIRIVQRQNATLHNQFHVPVMEDYHNALLLLLWPHFTRIIDLNCDSLKKNIMGKTLFMHTSASHAPIHTTQQFAQFLLGLFKLAFSDDDDAEKQLSLREPVSMSISRLRNDFEGALTKASTHVFGSGKSKVAQREMFLFNNYFLLVTILSNEFEATTNTFVQDQIQHFRLLCDAYKPK</sequence>
<evidence type="ECO:0000259" key="6">
    <source>
        <dbReference type="Pfam" id="PF04129"/>
    </source>
</evidence>
<dbReference type="Proteomes" id="UP000292447">
    <property type="component" value="Chromosome VI"/>
</dbReference>
<proteinExistence type="inferred from homology"/>
<dbReference type="GO" id="GO:0000938">
    <property type="term" value="C:GARP complex"/>
    <property type="evidence" value="ECO:0007669"/>
    <property type="project" value="TreeGrafter"/>
</dbReference>
<dbReference type="InterPro" id="IPR048319">
    <property type="entry name" value="Vps52_CC"/>
</dbReference>
<dbReference type="InterPro" id="IPR007258">
    <property type="entry name" value="Vps52"/>
</dbReference>
<feature type="domain" description="Vps52 C-terminal" evidence="7">
    <location>
        <begin position="435"/>
        <end position="598"/>
    </location>
</feature>
<dbReference type="GO" id="GO:0032456">
    <property type="term" value="P:endocytic recycling"/>
    <property type="evidence" value="ECO:0007669"/>
    <property type="project" value="TreeGrafter"/>
</dbReference>
<dbReference type="Pfam" id="PF20655">
    <property type="entry name" value="Vps52_C"/>
    <property type="match status" value="2"/>
</dbReference>
<dbReference type="InterPro" id="IPR048361">
    <property type="entry name" value="Vps52_C"/>
</dbReference>
<evidence type="ECO:0000256" key="4">
    <source>
        <dbReference type="ARBA" id="ARBA00022927"/>
    </source>
</evidence>
<protein>
    <submittedName>
        <fullName evidence="8">Vps52 / Sac2 family protein</fullName>
    </submittedName>
</protein>
<keyword evidence="9" id="KW-1185">Reference proteome</keyword>
<evidence type="ECO:0000256" key="2">
    <source>
        <dbReference type="ARBA" id="ARBA00008180"/>
    </source>
</evidence>
<evidence type="ECO:0000256" key="1">
    <source>
        <dbReference type="ARBA" id="ARBA00004601"/>
    </source>
</evidence>
<name>A0A4V1AEY8_9ASCO</name>
<dbReference type="Pfam" id="PF04129">
    <property type="entry name" value="Vps52_CC"/>
    <property type="match status" value="1"/>
</dbReference>
<dbReference type="AlphaFoldDB" id="A0A4V1AEY8"/>
<keyword evidence="4" id="KW-0653">Protein transport</keyword>
<organism evidence="8 9">
    <name type="scientific">Metschnikowia aff. pulcherrima</name>
    <dbReference type="NCBI Taxonomy" id="2163413"/>
    <lineage>
        <taxon>Eukaryota</taxon>
        <taxon>Fungi</taxon>
        <taxon>Dikarya</taxon>
        <taxon>Ascomycota</taxon>
        <taxon>Saccharomycotina</taxon>
        <taxon>Pichiomycetes</taxon>
        <taxon>Metschnikowiaceae</taxon>
        <taxon>Metschnikowia</taxon>
    </lineage>
</organism>
<comment type="similarity">
    <text evidence="2">Belongs to the VPS52 family.</text>
</comment>